<evidence type="ECO:0000313" key="2">
    <source>
        <dbReference type="EMBL" id="MEC5384238.1"/>
    </source>
</evidence>
<dbReference type="EMBL" id="JAYXHS010000001">
    <property type="protein sequence ID" value="MEC5384238.1"/>
    <property type="molecule type" value="Genomic_DNA"/>
</dbReference>
<sequence length="228" mass="25575">MGNGRKPGSVCSLRDGGLEEDGTNCLAQSPEPGTIGLKVEVDPSIDAANPLVQDIDTRQDDEKASTQGLMGYNINLIAKSPPGSTKDGQKIVAILRELNQNRRIMYDASISGRGEWSGKFIRIAEKYRGSVGATLVELFHEGTHAQWHRLHPRAKGVPADREAAIKDEVNAQTNQVKMYIFTKANWNHSDMELDRRLSRLTSDQEYKRTGTDRVFEQYIRDNFDNRED</sequence>
<dbReference type="Proteomes" id="UP001331561">
    <property type="component" value="Unassembled WGS sequence"/>
</dbReference>
<comment type="caution">
    <text evidence="2">The sequence shown here is derived from an EMBL/GenBank/DDBJ whole genome shotgun (WGS) entry which is preliminary data.</text>
</comment>
<keyword evidence="3" id="KW-1185">Reference proteome</keyword>
<evidence type="ECO:0000256" key="1">
    <source>
        <dbReference type="SAM" id="MobiDB-lite"/>
    </source>
</evidence>
<accession>A0ABU6JZG7</accession>
<proteinExistence type="predicted"/>
<gene>
    <name evidence="2" type="ORF">VVD49_00815</name>
</gene>
<reference evidence="2 3" key="1">
    <citation type="submission" date="2024-01" db="EMBL/GenBank/DDBJ databases">
        <title>Uliginosibacterium soil sp. nov.</title>
        <authorList>
            <person name="Lv Y."/>
        </authorList>
    </citation>
    <scope>NUCLEOTIDE SEQUENCE [LARGE SCALE GENOMIC DNA]</scope>
    <source>
        <strain evidence="2 3">H3</strain>
    </source>
</reference>
<feature type="region of interest" description="Disordered" evidence="1">
    <location>
        <begin position="1"/>
        <end position="31"/>
    </location>
</feature>
<organism evidence="2 3">
    <name type="scientific">Uliginosibacterium silvisoli</name>
    <dbReference type="NCBI Taxonomy" id="3114758"/>
    <lineage>
        <taxon>Bacteria</taxon>
        <taxon>Pseudomonadati</taxon>
        <taxon>Pseudomonadota</taxon>
        <taxon>Betaproteobacteria</taxon>
        <taxon>Rhodocyclales</taxon>
        <taxon>Zoogloeaceae</taxon>
        <taxon>Uliginosibacterium</taxon>
    </lineage>
</organism>
<dbReference type="RefSeq" id="WP_327597220.1">
    <property type="nucleotide sequence ID" value="NZ_JAYXHS010000001.1"/>
</dbReference>
<evidence type="ECO:0000313" key="3">
    <source>
        <dbReference type="Proteomes" id="UP001331561"/>
    </source>
</evidence>
<protein>
    <submittedName>
        <fullName evidence="2">Uncharacterized protein</fullName>
    </submittedName>
</protein>
<name>A0ABU6JZG7_9RHOO</name>